<reference evidence="2" key="1">
    <citation type="submission" date="2023-07" db="EMBL/GenBank/DDBJ databases">
        <authorList>
            <person name="Xia Y."/>
        </authorList>
    </citation>
    <scope>NUCLEOTIDE SEQUENCE</scope>
    <source>
        <strain evidence="2">F</strain>
    </source>
</reference>
<feature type="coiled-coil region" evidence="1">
    <location>
        <begin position="106"/>
        <end position="140"/>
    </location>
</feature>
<dbReference type="EMBL" id="OR343188">
    <property type="protein sequence ID" value="WNL49587.1"/>
    <property type="molecule type" value="Genomic_DNA"/>
</dbReference>
<proteinExistence type="predicted"/>
<organism evidence="2">
    <name type="scientific">Marseillevirus sp</name>
    <dbReference type="NCBI Taxonomy" id="2809551"/>
    <lineage>
        <taxon>Viruses</taxon>
        <taxon>Varidnaviria</taxon>
        <taxon>Bamfordvirae</taxon>
        <taxon>Nucleocytoviricota</taxon>
        <taxon>Megaviricetes</taxon>
        <taxon>Pimascovirales</taxon>
        <taxon>Pimascovirales incertae sedis</taxon>
        <taxon>Marseilleviridae</taxon>
        <taxon>Marseillevirus</taxon>
    </lineage>
</organism>
<evidence type="ECO:0000313" key="2">
    <source>
        <dbReference type="EMBL" id="WNL49587.1"/>
    </source>
</evidence>
<keyword evidence="1" id="KW-0175">Coiled coil</keyword>
<name>A0AA96ER44_9VIRU</name>
<protein>
    <submittedName>
        <fullName evidence="2">Uncharacterized protein</fullName>
    </submittedName>
</protein>
<evidence type="ECO:0000256" key="1">
    <source>
        <dbReference type="SAM" id="Coils"/>
    </source>
</evidence>
<sequence>MKYFCSQKYSMKSGYLEGALRVLKEKFSLGDSDILGHETSAMLRNGTNVLLCEIFTCEDNYKVCSWNESHDGGKVLHSWFEYTQPSFSEFVKELDRQAENSLFLTLRLREKRIMELEGENQKLLDENKQLREEIMELLYAPGGKGVEIAKRHFEGLSQ</sequence>
<gene>
    <name evidence="2" type="ORF">MarFTMF_071</name>
</gene>
<accession>A0AA96ER44</accession>